<dbReference type="GO" id="GO:0004672">
    <property type="term" value="F:protein kinase activity"/>
    <property type="evidence" value="ECO:0007669"/>
    <property type="project" value="InterPro"/>
</dbReference>
<protein>
    <recommendedName>
        <fullName evidence="2">guanylate cyclase</fullName>
        <ecNumber evidence="2">4.6.1.2</ecNumber>
    </recommendedName>
</protein>
<dbReference type="InterPro" id="IPR011009">
    <property type="entry name" value="Kinase-like_dom_sf"/>
</dbReference>
<comment type="subcellular location">
    <subcellularLocation>
        <location evidence="1">Membrane</location>
        <topology evidence="1">Single-pass membrane protein</topology>
    </subcellularLocation>
</comment>
<evidence type="ECO:0000256" key="8">
    <source>
        <dbReference type="ARBA" id="ARBA00023293"/>
    </source>
</evidence>
<dbReference type="SUPFAM" id="SSF53822">
    <property type="entry name" value="Periplasmic binding protein-like I"/>
    <property type="match status" value="1"/>
</dbReference>
<proteinExistence type="predicted"/>
<evidence type="ECO:0000313" key="13">
    <source>
        <dbReference type="EMBL" id="KOF74545.1"/>
    </source>
</evidence>
<dbReference type="GO" id="GO:0007168">
    <property type="term" value="P:receptor guanylyl cyclase signaling pathway"/>
    <property type="evidence" value="ECO:0007669"/>
    <property type="project" value="TreeGrafter"/>
</dbReference>
<feature type="domain" description="Protein kinase" evidence="11">
    <location>
        <begin position="1093"/>
        <end position="1426"/>
    </location>
</feature>
<dbReference type="Gene3D" id="3.30.70.1230">
    <property type="entry name" value="Nucleotide cyclase"/>
    <property type="match status" value="1"/>
</dbReference>
<dbReference type="InterPro" id="IPR029787">
    <property type="entry name" value="Nucleotide_cyclase"/>
</dbReference>
<dbReference type="PANTHER" id="PTHR11920">
    <property type="entry name" value="GUANYLYL CYCLASE"/>
    <property type="match status" value="1"/>
</dbReference>
<evidence type="ECO:0000256" key="5">
    <source>
        <dbReference type="ARBA" id="ARBA00022989"/>
    </source>
</evidence>
<evidence type="ECO:0000259" key="12">
    <source>
        <dbReference type="PROSITE" id="PS50125"/>
    </source>
</evidence>
<dbReference type="Gene3D" id="6.10.250.780">
    <property type="match status" value="1"/>
</dbReference>
<organism evidence="13">
    <name type="scientific">Octopus bimaculoides</name>
    <name type="common">California two-spotted octopus</name>
    <dbReference type="NCBI Taxonomy" id="37653"/>
    <lineage>
        <taxon>Eukaryota</taxon>
        <taxon>Metazoa</taxon>
        <taxon>Spiralia</taxon>
        <taxon>Lophotrochozoa</taxon>
        <taxon>Mollusca</taxon>
        <taxon>Cephalopoda</taxon>
        <taxon>Coleoidea</taxon>
        <taxon>Octopodiformes</taxon>
        <taxon>Octopoda</taxon>
        <taxon>Incirrata</taxon>
        <taxon>Octopodidae</taxon>
        <taxon>Octopus</taxon>
    </lineage>
</organism>
<dbReference type="OrthoDB" id="1890790at2759"/>
<keyword evidence="6 9" id="KW-0472">Membrane</keyword>
<dbReference type="Pfam" id="PF01094">
    <property type="entry name" value="ANF_receptor"/>
    <property type="match status" value="1"/>
</dbReference>
<feature type="transmembrane region" description="Helical" evidence="9">
    <location>
        <begin position="1062"/>
        <end position="1086"/>
    </location>
</feature>
<evidence type="ECO:0000256" key="2">
    <source>
        <dbReference type="ARBA" id="ARBA00012202"/>
    </source>
</evidence>
<keyword evidence="5 9" id="KW-1133">Transmembrane helix</keyword>
<dbReference type="GO" id="GO:0004383">
    <property type="term" value="F:guanylate cyclase activity"/>
    <property type="evidence" value="ECO:0007669"/>
    <property type="project" value="UniProtKB-EC"/>
</dbReference>
<evidence type="ECO:0000256" key="4">
    <source>
        <dbReference type="ARBA" id="ARBA00022741"/>
    </source>
</evidence>
<dbReference type="PANTHER" id="PTHR11920:SF501">
    <property type="entry name" value="GUANYLATE CYCLASE 32E"/>
    <property type="match status" value="1"/>
</dbReference>
<gene>
    <name evidence="13" type="ORF">OCBIM_22035990mg</name>
</gene>
<dbReference type="SUPFAM" id="SSF56112">
    <property type="entry name" value="Protein kinase-like (PK-like)"/>
    <property type="match status" value="1"/>
</dbReference>
<evidence type="ECO:0000256" key="1">
    <source>
        <dbReference type="ARBA" id="ARBA00004167"/>
    </source>
</evidence>
<dbReference type="GO" id="GO:0035556">
    <property type="term" value="P:intracellular signal transduction"/>
    <property type="evidence" value="ECO:0007669"/>
    <property type="project" value="InterPro"/>
</dbReference>
<dbReference type="GO" id="GO:0005886">
    <property type="term" value="C:plasma membrane"/>
    <property type="evidence" value="ECO:0007669"/>
    <property type="project" value="TreeGrafter"/>
</dbReference>
<feature type="chain" id="PRO_5005582889" description="guanylate cyclase" evidence="10">
    <location>
        <begin position="26"/>
        <end position="1683"/>
    </location>
</feature>
<dbReference type="Gene3D" id="1.10.510.10">
    <property type="entry name" value="Transferase(Phosphotransferase) domain 1"/>
    <property type="match status" value="1"/>
</dbReference>
<dbReference type="GO" id="GO:0001653">
    <property type="term" value="F:peptide receptor activity"/>
    <property type="evidence" value="ECO:0007669"/>
    <property type="project" value="TreeGrafter"/>
</dbReference>
<keyword evidence="10" id="KW-0732">Signal</keyword>
<sequence length="1683" mass="190460">MFSLERTHYYSSHIFLFYLLLLVTAQQYSLRLDEHNSPPDVIPTSPYNLKYSVPLNELTSYPIFAYFYRLDGSEVKDGSLNDQEVTVTSRSTTNVDSWRMSGGKLCQNTNPDVFLPMRYNRHTYVKKCGSTIGPTTLKVKVFNGTIIIDWLMHSHERYLVPDIDRIYRIDVPGLSIRIDTYPFRITTPAAKLVITKHPPSNIQANTGFNVTAEIHDNVGKVITSGLDSIAFVELTVPYRYKEFYYRRNLDMMLKHTDIRLAGSSTMIHQSTNDIIIRKQAVAGKVIFEDIRILDVVVGFRLNLTMYMARDPWIRIPNCKTCYDDLSRKNIYESENYVKFFDLSDSILAGIPAMAFTKPINVEAQRLASLQIIHNLKSTSSSIKITRNFPIPGEMKIMIIDVNGNRIYSGPDSKINIDVKTTPPNICLSTDMTKTIIDGLVELRGSICSISSSVRLIISSTSHAGVSVQTPIFTVIGLVHIGHIGDFNTAGTIKSPYPHIDTFVKFAAADISWGGIPGIFEQYGMSIAVESINTNDEIEFTVQQYQMYKETHQNSESELRGILLSASSLVTKAVARNSMIDNIPVIALTEKDNSFLRYNLFNKICWGWPEIYSFFLKACKDRRWLQMSSISSSEKSVDIEFFNSAQIFDVKITMPVIVPEFDSYSDSPWQPEFYGEAMRFLKDAGTKIIICFATRSLPYILRSGIRFGISALDGYQWLFISENARSFPLMNEAVCQWEPKCTHAYRGSLLFIETYDFGNFQTERWLHTLERFYSIDRTEYLGSKAIYPNEELASYLALGYDAMWLLAQAISNIVSRQKTAFGDEISNELKKINLNGLSGKVRLDESGKRSDFMGSIILINPIGNVSESHPNLVALPIRLILWKDSGEIELNYQAKYPLNKPPYNYVLPPMSLPVADTYNIRTYHSVSGMISEHENKLIEAPNEPWPSISFERTEKLVTPFRCKQNCGDLISEDDVTVFNNGVCIAENVCVCNKGYLGDGCINVSCSCVHGGCSSPDICTCKSGWKGSRCDQPVCNTPCKHGKCVKPDKCQCESSMWLGKYCSIHLAAILVPVICSLVLLICFIYLLIRYLIKRIQLRTALANLEWLVIWDEAVKIDSQEKDTKNVSTATHVSRMFNDLYTWKREKWFVKRFNCRTIDLDDEAVRLEMVELTTLNHKNLIIYGGACLTYPNVSFFLEPANKGSLEDILINDAIQLGWDFRFSFLKDICCGMDFIHSKTNIGSHGRLKSSNCLLDNRWCIRLSGFGCPSIRYGQYLMAGEEKDWQTELLKMNELFWTAPELLITVECLNDVQMGTKEGDIYSFGIIASEIATRDIPFAYERMFLSVSAILDLIVEKDSPLLEEERKVWQSIGGDIFVIRPQLKSEHLPEGKTTQRKFLKMLEDVWNDEPLLRPPFSKLLAVLDNIHPTKGELMDNLIRLLESYSNNLEQVVIERTHDLEVEKAKIDHIISQMLPKKVVEELKHGNKVEPEDFSCVTVFYSDIVGFTTIAKNSQPMQVVDLLNNLYSTFDSILHKYDVYKVETIGDAYVVASGVPERNGNAHAGEITTAAMDLVITMLAMKVPHLPDCKLLLRIGAHSGPVVAGVVGLKMPRYTLFGDTMLIAATMESTSEPLRIQLSEHTVKILDQLGGYETELRGEMTVAGRALTTFWLISKDGYEGTLPQVVCQ</sequence>
<evidence type="ECO:0000259" key="11">
    <source>
        <dbReference type="PROSITE" id="PS50011"/>
    </source>
</evidence>
<dbReference type="InterPro" id="IPR000719">
    <property type="entry name" value="Prot_kinase_dom"/>
</dbReference>
<dbReference type="InterPro" id="IPR001054">
    <property type="entry name" value="A/G_cyclase"/>
</dbReference>
<dbReference type="InterPro" id="IPR001245">
    <property type="entry name" value="Ser-Thr/Tyr_kinase_cat_dom"/>
</dbReference>
<dbReference type="Gene3D" id="3.40.50.2300">
    <property type="match status" value="2"/>
</dbReference>
<dbReference type="FunFam" id="3.30.70.1230:FF:000015">
    <property type="entry name" value="Guanylate cyclase"/>
    <property type="match status" value="1"/>
</dbReference>
<reference evidence="13" key="1">
    <citation type="submission" date="2015-07" db="EMBL/GenBank/DDBJ databases">
        <title>MeaNS - Measles Nucleotide Surveillance Program.</title>
        <authorList>
            <person name="Tran T."/>
            <person name="Druce J."/>
        </authorList>
    </citation>
    <scope>NUCLEOTIDE SEQUENCE</scope>
    <source>
        <strain evidence="13">UCB-OBI-ISO-001</strain>
        <tissue evidence="13">Gonad</tissue>
    </source>
</reference>
<dbReference type="KEGG" id="obi:106877831"/>
<dbReference type="EC" id="4.6.1.2" evidence="2"/>
<dbReference type="InterPro" id="IPR050401">
    <property type="entry name" value="Cyclic_nucleotide_synthase"/>
</dbReference>
<feature type="signal peptide" evidence="10">
    <location>
        <begin position="1"/>
        <end position="25"/>
    </location>
</feature>
<dbReference type="GO" id="GO:0004016">
    <property type="term" value="F:adenylate cyclase activity"/>
    <property type="evidence" value="ECO:0007669"/>
    <property type="project" value="TreeGrafter"/>
</dbReference>
<dbReference type="Gene3D" id="2.10.25.10">
    <property type="entry name" value="Laminin"/>
    <property type="match status" value="1"/>
</dbReference>
<evidence type="ECO:0000256" key="10">
    <source>
        <dbReference type="SAM" id="SignalP"/>
    </source>
</evidence>
<dbReference type="Pfam" id="PF00211">
    <property type="entry name" value="Guanylate_cyc"/>
    <property type="match status" value="1"/>
</dbReference>
<dbReference type="SMART" id="SM00044">
    <property type="entry name" value="CYCc"/>
    <property type="match status" value="1"/>
</dbReference>
<evidence type="ECO:0000256" key="9">
    <source>
        <dbReference type="SAM" id="Phobius"/>
    </source>
</evidence>
<dbReference type="EMBL" id="KQ422628">
    <property type="protein sequence ID" value="KOF74545.1"/>
    <property type="molecule type" value="Genomic_DNA"/>
</dbReference>
<evidence type="ECO:0000256" key="7">
    <source>
        <dbReference type="ARBA" id="ARBA00023239"/>
    </source>
</evidence>
<name>A0A0L8GDD7_OCTBM</name>
<dbReference type="Pfam" id="PF07714">
    <property type="entry name" value="PK_Tyr_Ser-Thr"/>
    <property type="match status" value="1"/>
</dbReference>
<dbReference type="PROSITE" id="PS50125">
    <property type="entry name" value="GUANYLATE_CYCLASE_2"/>
    <property type="match status" value="1"/>
</dbReference>
<dbReference type="CDD" id="cd07302">
    <property type="entry name" value="CHD"/>
    <property type="match status" value="1"/>
</dbReference>
<dbReference type="OMA" id="ICTWRSQ"/>
<keyword evidence="8" id="KW-0141">cGMP biosynthesis</keyword>
<accession>A0A0L8GDD7</accession>
<keyword evidence="4" id="KW-0547">Nucleotide-binding</keyword>
<dbReference type="InterPro" id="IPR001828">
    <property type="entry name" value="ANF_lig-bd_rcpt"/>
</dbReference>
<keyword evidence="7" id="KW-0456">Lyase</keyword>
<feature type="domain" description="Guanylate cyclase" evidence="12">
    <location>
        <begin position="1493"/>
        <end position="1623"/>
    </location>
</feature>
<evidence type="ECO:0000256" key="3">
    <source>
        <dbReference type="ARBA" id="ARBA00022692"/>
    </source>
</evidence>
<dbReference type="PROSITE" id="PS50011">
    <property type="entry name" value="PROTEIN_KINASE_DOM"/>
    <property type="match status" value="1"/>
</dbReference>
<dbReference type="GO" id="GO:0005524">
    <property type="term" value="F:ATP binding"/>
    <property type="evidence" value="ECO:0007669"/>
    <property type="project" value="InterPro"/>
</dbReference>
<dbReference type="SUPFAM" id="SSF55073">
    <property type="entry name" value="Nucleotide cyclase"/>
    <property type="match status" value="1"/>
</dbReference>
<dbReference type="STRING" id="37653.A0A0L8GDD7"/>
<dbReference type="InterPro" id="IPR028082">
    <property type="entry name" value="Peripla_BP_I"/>
</dbReference>
<evidence type="ECO:0000256" key="6">
    <source>
        <dbReference type="ARBA" id="ARBA00023136"/>
    </source>
</evidence>
<keyword evidence="3 9" id="KW-0812">Transmembrane</keyword>